<evidence type="ECO:0000313" key="3">
    <source>
        <dbReference type="Proteomes" id="UP001500171"/>
    </source>
</evidence>
<protein>
    <recommendedName>
        <fullName evidence="4">DUF4595 domain-containing protein</fullName>
    </recommendedName>
</protein>
<organism evidence="2 3">
    <name type="scientific">Orbus sasakiae</name>
    <dbReference type="NCBI Taxonomy" id="1078475"/>
    <lineage>
        <taxon>Bacteria</taxon>
        <taxon>Pseudomonadati</taxon>
        <taxon>Pseudomonadota</taxon>
        <taxon>Gammaproteobacteria</taxon>
        <taxon>Orbales</taxon>
        <taxon>Orbaceae</taxon>
        <taxon>Orbus</taxon>
    </lineage>
</organism>
<accession>A0ABP9NC16</accession>
<evidence type="ECO:0000313" key="2">
    <source>
        <dbReference type="EMBL" id="GAA5110838.1"/>
    </source>
</evidence>
<comment type="caution">
    <text evidence="2">The sequence shown here is derived from an EMBL/GenBank/DDBJ whole genome shotgun (WGS) entry which is preliminary data.</text>
</comment>
<gene>
    <name evidence="2" type="ORF">GCM10023211_15610</name>
</gene>
<keyword evidence="1" id="KW-0732">Signal</keyword>
<evidence type="ECO:0000256" key="1">
    <source>
        <dbReference type="SAM" id="SignalP"/>
    </source>
</evidence>
<name>A0ABP9NC16_9GAMM</name>
<reference evidence="3" key="1">
    <citation type="journal article" date="2019" name="Int. J. Syst. Evol. Microbiol.">
        <title>The Global Catalogue of Microorganisms (GCM) 10K type strain sequencing project: providing services to taxonomists for standard genome sequencing and annotation.</title>
        <authorList>
            <consortium name="The Broad Institute Genomics Platform"/>
            <consortium name="The Broad Institute Genome Sequencing Center for Infectious Disease"/>
            <person name="Wu L."/>
            <person name="Ma J."/>
        </authorList>
    </citation>
    <scope>NUCLEOTIDE SEQUENCE [LARGE SCALE GENOMIC DNA]</scope>
    <source>
        <strain evidence="3">JCM 18050</strain>
    </source>
</reference>
<keyword evidence="3" id="KW-1185">Reference proteome</keyword>
<sequence>MKKSIIYCCAIAVSVLFASQVCSAKLTQQQINLLLENDDIQIFTPSSATVKKASVSIEKSTDASQGKTIVEYDKKGLLINYYSASVIGFTTEEQSTMITTLMRTEDNKWQRKQTMGSYEIDNSTYALKGDNINITLLPSYNFDEQRQIAQHVETIENSQQLRVFFSYAKPMHNEKLNIEYKFADNGQLNSFNFENVDENLYGYTSIIKMSLTYDETQKLKEASEFSHYQFMNEPADEVTTRIVYSDFDQYGNWLKKTEYFDNEQVIYKRVIEYWDPS</sequence>
<feature type="chain" id="PRO_5046101375" description="DUF4595 domain-containing protein" evidence="1">
    <location>
        <begin position="25"/>
        <end position="277"/>
    </location>
</feature>
<dbReference type="EMBL" id="BAABHY010000001">
    <property type="protein sequence ID" value="GAA5110838.1"/>
    <property type="molecule type" value="Genomic_DNA"/>
</dbReference>
<dbReference type="Proteomes" id="UP001500171">
    <property type="component" value="Unassembled WGS sequence"/>
</dbReference>
<evidence type="ECO:0008006" key="4">
    <source>
        <dbReference type="Google" id="ProtNLM"/>
    </source>
</evidence>
<feature type="signal peptide" evidence="1">
    <location>
        <begin position="1"/>
        <end position="24"/>
    </location>
</feature>
<dbReference type="RefSeq" id="WP_345490614.1">
    <property type="nucleotide sequence ID" value="NZ_BAABHY010000001.1"/>
</dbReference>
<proteinExistence type="predicted"/>